<dbReference type="KEGG" id="acel:acsn021_06320"/>
<dbReference type="AlphaFoldDB" id="A0A6S6QNZ0"/>
<protein>
    <submittedName>
        <fullName evidence="1">Uncharacterized protein</fullName>
    </submittedName>
</protein>
<evidence type="ECO:0000313" key="2">
    <source>
        <dbReference type="Proteomes" id="UP000515561"/>
    </source>
</evidence>
<dbReference type="RefSeq" id="WP_184096016.1">
    <property type="nucleotide sequence ID" value="NZ_AP023367.1"/>
</dbReference>
<proteinExistence type="predicted"/>
<dbReference type="EMBL" id="AP023367">
    <property type="protein sequence ID" value="BCJ93063.1"/>
    <property type="molecule type" value="Genomic_DNA"/>
</dbReference>
<gene>
    <name evidence="1" type="ORF">acsn021_06320</name>
</gene>
<accession>A0A6S6QNZ0</accession>
<organism evidence="1 2">
    <name type="scientific">Anaerocolumna cellulosilytica</name>
    <dbReference type="NCBI Taxonomy" id="433286"/>
    <lineage>
        <taxon>Bacteria</taxon>
        <taxon>Bacillati</taxon>
        <taxon>Bacillota</taxon>
        <taxon>Clostridia</taxon>
        <taxon>Lachnospirales</taxon>
        <taxon>Lachnospiraceae</taxon>
        <taxon>Anaerocolumna</taxon>
    </lineage>
</organism>
<dbReference type="Proteomes" id="UP000515561">
    <property type="component" value="Chromosome"/>
</dbReference>
<reference evidence="1 2" key="1">
    <citation type="journal article" date="2016" name="Int. J. Syst. Evol. Microbiol.">
        <title>Descriptions of Anaerotaenia torta gen. nov., sp. nov. and Anaerocolumna cellulosilytica gen. nov., sp. nov. isolated from a methanogenic reactor of cattle waste.</title>
        <authorList>
            <person name="Uek A."/>
            <person name="Ohtaki Y."/>
            <person name="Kaku N."/>
            <person name="Ueki K."/>
        </authorList>
    </citation>
    <scope>NUCLEOTIDE SEQUENCE [LARGE SCALE GENOMIC DNA]</scope>
    <source>
        <strain evidence="1 2">SN021</strain>
    </source>
</reference>
<keyword evidence="2" id="KW-1185">Reference proteome</keyword>
<evidence type="ECO:0000313" key="1">
    <source>
        <dbReference type="EMBL" id="BCJ93063.1"/>
    </source>
</evidence>
<sequence length="163" mass="19340">MKKKSSKSDKNDEIQLLTQERLITKAERNYIEDRLDLKKYKKIVCICLALYFILILVLCSFFYFLDSIKSAFMVFIIVNLCFALAVIPPRYQMIKLFKQKEIWVREAVYIGMNKYHNIWVEINYNGLIKQVSMSASLQERIYKGDKVIIITTRSFRGIFLARE</sequence>
<name>A0A6S6QNZ0_9FIRM</name>